<feature type="region of interest" description="Disordered" evidence="1">
    <location>
        <begin position="60"/>
        <end position="80"/>
    </location>
</feature>
<accession>A0AAQ3RZK2</accession>
<sequence>MKDKICKAFEHAVSILGSWIVDVKSVILAVHFVQFHFPFPPTLFHSLVVPQTSFPQLIHPRRANQKLPTPKPTQRSRRTTQRIYQRVVKPTAVTRLNPFPNPNGQALFRFTPDSL</sequence>
<dbReference type="EMBL" id="CP144696">
    <property type="protein sequence ID" value="WVZ12137.1"/>
    <property type="molecule type" value="Genomic_DNA"/>
</dbReference>
<organism evidence="2 3">
    <name type="scientific">Vigna mungo</name>
    <name type="common">Black gram</name>
    <name type="synonym">Phaseolus mungo</name>
    <dbReference type="NCBI Taxonomy" id="3915"/>
    <lineage>
        <taxon>Eukaryota</taxon>
        <taxon>Viridiplantae</taxon>
        <taxon>Streptophyta</taxon>
        <taxon>Embryophyta</taxon>
        <taxon>Tracheophyta</taxon>
        <taxon>Spermatophyta</taxon>
        <taxon>Magnoliopsida</taxon>
        <taxon>eudicotyledons</taxon>
        <taxon>Gunneridae</taxon>
        <taxon>Pentapetalae</taxon>
        <taxon>rosids</taxon>
        <taxon>fabids</taxon>
        <taxon>Fabales</taxon>
        <taxon>Fabaceae</taxon>
        <taxon>Papilionoideae</taxon>
        <taxon>50 kb inversion clade</taxon>
        <taxon>NPAAA clade</taxon>
        <taxon>indigoferoid/millettioid clade</taxon>
        <taxon>Phaseoleae</taxon>
        <taxon>Vigna</taxon>
    </lineage>
</organism>
<protein>
    <submittedName>
        <fullName evidence="2">Uncharacterized protein</fullName>
    </submittedName>
</protein>
<keyword evidence="3" id="KW-1185">Reference proteome</keyword>
<dbReference type="Proteomes" id="UP001374535">
    <property type="component" value="Chromosome 5"/>
</dbReference>
<evidence type="ECO:0000313" key="2">
    <source>
        <dbReference type="EMBL" id="WVZ12137.1"/>
    </source>
</evidence>
<name>A0AAQ3RZK2_VIGMU</name>
<gene>
    <name evidence="2" type="ORF">V8G54_016667</name>
</gene>
<evidence type="ECO:0000256" key="1">
    <source>
        <dbReference type="SAM" id="MobiDB-lite"/>
    </source>
</evidence>
<reference evidence="2 3" key="1">
    <citation type="journal article" date="2023" name="Life. Sci Alliance">
        <title>Evolutionary insights into 3D genome organization and epigenetic landscape of Vigna mungo.</title>
        <authorList>
            <person name="Junaid A."/>
            <person name="Singh B."/>
            <person name="Bhatia S."/>
        </authorList>
    </citation>
    <scope>NUCLEOTIDE SEQUENCE [LARGE SCALE GENOMIC DNA]</scope>
    <source>
        <strain evidence="2">Urdbean</strain>
    </source>
</reference>
<dbReference type="AlphaFoldDB" id="A0AAQ3RZK2"/>
<evidence type="ECO:0000313" key="3">
    <source>
        <dbReference type="Proteomes" id="UP001374535"/>
    </source>
</evidence>
<proteinExistence type="predicted"/>